<evidence type="ECO:0000313" key="1">
    <source>
        <dbReference type="EMBL" id="GBM59215.1"/>
    </source>
</evidence>
<gene>
    <name evidence="1" type="ORF">AVEN_60409_1</name>
</gene>
<sequence>MGQGICLHRKTLLSNDTDVASSFREPPLLGRYVNYIPRCADGQWWSNLWLCKLELKPQMNAGRDSMQTQPSDILNVISTYDEPILGENNK</sequence>
<keyword evidence="2" id="KW-1185">Reference proteome</keyword>
<comment type="caution">
    <text evidence="1">The sequence shown here is derived from an EMBL/GenBank/DDBJ whole genome shotgun (WGS) entry which is preliminary data.</text>
</comment>
<protein>
    <submittedName>
        <fullName evidence="1">Uncharacterized protein</fullName>
    </submittedName>
</protein>
<evidence type="ECO:0000313" key="2">
    <source>
        <dbReference type="Proteomes" id="UP000499080"/>
    </source>
</evidence>
<accession>A0A4Y2H289</accession>
<name>A0A4Y2H289_ARAVE</name>
<dbReference type="Proteomes" id="UP000499080">
    <property type="component" value="Unassembled WGS sequence"/>
</dbReference>
<reference evidence="1 2" key="1">
    <citation type="journal article" date="2019" name="Sci. Rep.">
        <title>Orb-weaving spider Araneus ventricosus genome elucidates the spidroin gene catalogue.</title>
        <authorList>
            <person name="Kono N."/>
            <person name="Nakamura H."/>
            <person name="Ohtoshi R."/>
            <person name="Moran D.A.P."/>
            <person name="Shinohara A."/>
            <person name="Yoshida Y."/>
            <person name="Fujiwara M."/>
            <person name="Mori M."/>
            <person name="Tomita M."/>
            <person name="Arakawa K."/>
        </authorList>
    </citation>
    <scope>NUCLEOTIDE SEQUENCE [LARGE SCALE GENOMIC DNA]</scope>
</reference>
<dbReference type="AlphaFoldDB" id="A0A4Y2H289"/>
<proteinExistence type="predicted"/>
<organism evidence="1 2">
    <name type="scientific">Araneus ventricosus</name>
    <name type="common">Orbweaver spider</name>
    <name type="synonym">Epeira ventricosa</name>
    <dbReference type="NCBI Taxonomy" id="182803"/>
    <lineage>
        <taxon>Eukaryota</taxon>
        <taxon>Metazoa</taxon>
        <taxon>Ecdysozoa</taxon>
        <taxon>Arthropoda</taxon>
        <taxon>Chelicerata</taxon>
        <taxon>Arachnida</taxon>
        <taxon>Araneae</taxon>
        <taxon>Araneomorphae</taxon>
        <taxon>Entelegynae</taxon>
        <taxon>Araneoidea</taxon>
        <taxon>Araneidae</taxon>
        <taxon>Araneus</taxon>
    </lineage>
</organism>
<dbReference type="EMBL" id="BGPR01001671">
    <property type="protein sequence ID" value="GBM59215.1"/>
    <property type="molecule type" value="Genomic_DNA"/>
</dbReference>